<dbReference type="PANTHER" id="PTHR11106:SF27">
    <property type="entry name" value="MACRO DOMAIN-CONTAINING PROTEIN"/>
    <property type="match status" value="1"/>
</dbReference>
<feature type="domain" description="Macro" evidence="1">
    <location>
        <begin position="1"/>
        <end position="172"/>
    </location>
</feature>
<accession>A0ABS1K3N2</accession>
<evidence type="ECO:0000259" key="1">
    <source>
        <dbReference type="PROSITE" id="PS51154"/>
    </source>
</evidence>
<dbReference type="PANTHER" id="PTHR11106">
    <property type="entry name" value="GANGLIOSIDE INDUCED DIFFERENTIATION ASSOCIATED PROTEIN 2-RELATED"/>
    <property type="match status" value="1"/>
</dbReference>
<dbReference type="Pfam" id="PF01661">
    <property type="entry name" value="Macro"/>
    <property type="match status" value="1"/>
</dbReference>
<gene>
    <name evidence="2" type="ORF">JJE72_10360</name>
</gene>
<dbReference type="EMBL" id="JAERRC010000024">
    <property type="protein sequence ID" value="MBL0705907.1"/>
    <property type="molecule type" value="Genomic_DNA"/>
</dbReference>
<proteinExistence type="predicted"/>
<dbReference type="InterPro" id="IPR043472">
    <property type="entry name" value="Macro_dom-like"/>
</dbReference>
<dbReference type="Gene3D" id="3.40.220.10">
    <property type="entry name" value="Leucine Aminopeptidase, subunit E, domain 1"/>
    <property type="match status" value="1"/>
</dbReference>
<protein>
    <submittedName>
        <fullName evidence="2">O-acetyl-ADP-ribose deacetylase</fullName>
    </submittedName>
</protein>
<keyword evidence="3" id="KW-1185">Reference proteome</keyword>
<sequence length="172" mass="17795">MRIEIVEGDITARHVDAVVNAANSSLLGGGGVDGAIHRAAGPELLEACRELRRTRLPTGLPVGSAVATPGFRLPAQWVIHTVGPNWNAGQRDRDLLASCFAESLAVARDLRAASVAFPAISAGIYGWDRDVVAATAVETVLGAPEGSVETVEFVLFSDATAAAFAAALHRAG</sequence>
<comment type="caution">
    <text evidence="2">The sequence shown here is derived from an EMBL/GenBank/DDBJ whole genome shotgun (WGS) entry which is preliminary data.</text>
</comment>
<dbReference type="SMART" id="SM00506">
    <property type="entry name" value="A1pp"/>
    <property type="match status" value="1"/>
</dbReference>
<evidence type="ECO:0000313" key="2">
    <source>
        <dbReference type="EMBL" id="MBL0705907.1"/>
    </source>
</evidence>
<organism evidence="2 3">
    <name type="scientific">Sinomonas cellulolyticus</name>
    <dbReference type="NCBI Taxonomy" id="2801916"/>
    <lineage>
        <taxon>Bacteria</taxon>
        <taxon>Bacillati</taxon>
        <taxon>Actinomycetota</taxon>
        <taxon>Actinomycetes</taxon>
        <taxon>Micrococcales</taxon>
        <taxon>Micrococcaceae</taxon>
        <taxon>Sinomonas</taxon>
    </lineage>
</organism>
<dbReference type="SUPFAM" id="SSF52949">
    <property type="entry name" value="Macro domain-like"/>
    <property type="match status" value="1"/>
</dbReference>
<dbReference type="Proteomes" id="UP000639051">
    <property type="component" value="Unassembled WGS sequence"/>
</dbReference>
<dbReference type="RefSeq" id="WP_189692451.1">
    <property type="nucleotide sequence ID" value="NZ_BNCM01000002.1"/>
</dbReference>
<dbReference type="InterPro" id="IPR002589">
    <property type="entry name" value="Macro_dom"/>
</dbReference>
<evidence type="ECO:0000313" key="3">
    <source>
        <dbReference type="Proteomes" id="UP000639051"/>
    </source>
</evidence>
<dbReference type="PROSITE" id="PS51154">
    <property type="entry name" value="MACRO"/>
    <property type="match status" value="1"/>
</dbReference>
<reference evidence="2 3" key="1">
    <citation type="submission" date="2021-01" db="EMBL/GenBank/DDBJ databases">
        <title>Genome public.</title>
        <authorList>
            <person name="Liu C."/>
            <person name="Sun Q."/>
        </authorList>
    </citation>
    <scope>NUCLEOTIDE SEQUENCE [LARGE SCALE GENOMIC DNA]</scope>
    <source>
        <strain evidence="2 3">JC656</strain>
    </source>
</reference>
<dbReference type="CDD" id="cd02908">
    <property type="entry name" value="Macro_OAADPr_deacetylase"/>
    <property type="match status" value="1"/>
</dbReference>
<name>A0ABS1K3N2_9MICC</name>
<dbReference type="NCBIfam" id="NF001664">
    <property type="entry name" value="PRK00431.1-6"/>
    <property type="match status" value="1"/>
</dbReference>